<keyword evidence="3" id="KW-1185">Reference proteome</keyword>
<comment type="caution">
    <text evidence="2">The sequence shown here is derived from an EMBL/GenBank/DDBJ whole genome shotgun (WGS) entry which is preliminary data.</text>
</comment>
<feature type="transmembrane region" description="Helical" evidence="1">
    <location>
        <begin position="34"/>
        <end position="52"/>
    </location>
</feature>
<keyword evidence="1" id="KW-0812">Transmembrane</keyword>
<keyword evidence="1" id="KW-0472">Membrane</keyword>
<proteinExistence type="predicted"/>
<protein>
    <submittedName>
        <fullName evidence="2">Uncharacterized protein</fullName>
    </submittedName>
</protein>
<keyword evidence="1" id="KW-1133">Transmembrane helix</keyword>
<dbReference type="Proteomes" id="UP000261828">
    <property type="component" value="Unassembled WGS sequence"/>
</dbReference>
<gene>
    <name evidence="2" type="ORF">DX873_12680</name>
</gene>
<organism evidence="2 3">
    <name type="scientific">Flagellimonas nanhaiensis</name>
    <dbReference type="NCBI Taxonomy" id="2292706"/>
    <lineage>
        <taxon>Bacteria</taxon>
        <taxon>Pseudomonadati</taxon>
        <taxon>Bacteroidota</taxon>
        <taxon>Flavobacteriia</taxon>
        <taxon>Flavobacteriales</taxon>
        <taxon>Flavobacteriaceae</taxon>
        <taxon>Flagellimonas</taxon>
    </lineage>
</organism>
<accession>A0A371JRN9</accession>
<feature type="transmembrane region" description="Helical" evidence="1">
    <location>
        <begin position="72"/>
        <end position="90"/>
    </location>
</feature>
<evidence type="ECO:0000313" key="3">
    <source>
        <dbReference type="Proteomes" id="UP000261828"/>
    </source>
</evidence>
<dbReference type="AlphaFoldDB" id="A0A371JRN9"/>
<reference evidence="2 3" key="1">
    <citation type="submission" date="2018-08" db="EMBL/GenBank/DDBJ databases">
        <title>Muricauda nanhaiensis sp. nov., isolated from seawater of the South China Sea.</title>
        <authorList>
            <person name="Dang Y."/>
        </authorList>
    </citation>
    <scope>NUCLEOTIDE SEQUENCE [LARGE SCALE GENOMIC DNA]</scope>
    <source>
        <strain evidence="2 3">SM1704</strain>
    </source>
</reference>
<sequence>MGILQPQDLWAKTKRVHEYYKNPPQVSYLTKSKASMGLCCALALQLTMWWVIFNNIVKLLKSYYKSYGSHGISFPNLLVHIFLDLMFAFGKYPMESQFKYYTYWLQY</sequence>
<dbReference type="EMBL" id="QTJX01000002">
    <property type="protein sequence ID" value="RDY60178.1"/>
    <property type="molecule type" value="Genomic_DNA"/>
</dbReference>
<name>A0A371JRN9_9FLAO</name>
<evidence type="ECO:0000256" key="1">
    <source>
        <dbReference type="SAM" id="Phobius"/>
    </source>
</evidence>
<evidence type="ECO:0000313" key="2">
    <source>
        <dbReference type="EMBL" id="RDY60178.1"/>
    </source>
</evidence>